<comment type="caution">
    <text evidence="2">The sequence shown here is derived from an EMBL/GenBank/DDBJ whole genome shotgun (WGS) entry which is preliminary data.</text>
</comment>
<evidence type="ECO:0000313" key="2">
    <source>
        <dbReference type="EMBL" id="MDA2803872.1"/>
    </source>
</evidence>
<sequence length="77" mass="8556">MGSGGDESELWALEKRLRAEDPSYAERFDARARRLAGRRDPAPRREPVPRIAVVMICAAFAFALLMLVLMPLMVLAG</sequence>
<reference evidence="2" key="1">
    <citation type="submission" date="2023-01" db="EMBL/GenBank/DDBJ databases">
        <title>Draft genome sequence of Nocardiopsis sp. LSu2-4 isolated from halophytes.</title>
        <authorList>
            <person name="Duangmal K."/>
            <person name="Chantavorakit T."/>
        </authorList>
    </citation>
    <scope>NUCLEOTIDE SEQUENCE</scope>
    <source>
        <strain evidence="2">LSu2-4</strain>
    </source>
</reference>
<evidence type="ECO:0000313" key="3">
    <source>
        <dbReference type="Proteomes" id="UP001165685"/>
    </source>
</evidence>
<evidence type="ECO:0000256" key="1">
    <source>
        <dbReference type="SAM" id="Phobius"/>
    </source>
</evidence>
<accession>A0ABT4TGQ5</accession>
<organism evidence="2 3">
    <name type="scientific">Nocardiopsis suaedae</name>
    <dbReference type="NCBI Taxonomy" id="3018444"/>
    <lineage>
        <taxon>Bacteria</taxon>
        <taxon>Bacillati</taxon>
        <taxon>Actinomycetota</taxon>
        <taxon>Actinomycetes</taxon>
        <taxon>Streptosporangiales</taxon>
        <taxon>Nocardiopsidaceae</taxon>
        <taxon>Nocardiopsis</taxon>
    </lineage>
</organism>
<dbReference type="EMBL" id="JAQFWP010000006">
    <property type="protein sequence ID" value="MDA2803872.1"/>
    <property type="molecule type" value="Genomic_DNA"/>
</dbReference>
<dbReference type="Proteomes" id="UP001165685">
    <property type="component" value="Unassembled WGS sequence"/>
</dbReference>
<protein>
    <submittedName>
        <fullName evidence="2">DUF3040 domain-containing protein</fullName>
    </submittedName>
</protein>
<keyword evidence="1" id="KW-0812">Transmembrane</keyword>
<dbReference type="RefSeq" id="WP_270676361.1">
    <property type="nucleotide sequence ID" value="NZ_JAQFWP010000006.1"/>
</dbReference>
<keyword evidence="3" id="KW-1185">Reference proteome</keyword>
<keyword evidence="1" id="KW-1133">Transmembrane helix</keyword>
<keyword evidence="1" id="KW-0472">Membrane</keyword>
<name>A0ABT4TGQ5_9ACTN</name>
<feature type="transmembrane region" description="Helical" evidence="1">
    <location>
        <begin position="51"/>
        <end position="76"/>
    </location>
</feature>
<proteinExistence type="predicted"/>
<gene>
    <name evidence="2" type="ORF">O4U47_05065</name>
</gene>